<name>A0ABD1C324_CARAN</name>
<gene>
    <name evidence="2" type="ORF">V5N11_007289</name>
</gene>
<evidence type="ECO:0000313" key="3">
    <source>
        <dbReference type="Proteomes" id="UP001558713"/>
    </source>
</evidence>
<feature type="region of interest" description="Disordered" evidence="1">
    <location>
        <begin position="199"/>
        <end position="220"/>
    </location>
</feature>
<keyword evidence="3" id="KW-1185">Reference proteome</keyword>
<dbReference type="PANTHER" id="PTHR31260">
    <property type="entry name" value="CYSTATIN/MONELLIN SUPERFAMILY PROTEIN"/>
    <property type="match status" value="1"/>
</dbReference>
<protein>
    <submittedName>
        <fullName evidence="2">Uncharacterized protein</fullName>
    </submittedName>
</protein>
<evidence type="ECO:0000256" key="1">
    <source>
        <dbReference type="SAM" id="MobiDB-lite"/>
    </source>
</evidence>
<dbReference type="EMBL" id="JBANAX010000061">
    <property type="protein sequence ID" value="KAL1223892.1"/>
    <property type="molecule type" value="Genomic_DNA"/>
</dbReference>
<proteinExistence type="predicted"/>
<dbReference type="AlphaFoldDB" id="A0ABD1C324"/>
<organism evidence="2 3">
    <name type="scientific">Cardamine amara subsp. amara</name>
    <dbReference type="NCBI Taxonomy" id="228776"/>
    <lineage>
        <taxon>Eukaryota</taxon>
        <taxon>Viridiplantae</taxon>
        <taxon>Streptophyta</taxon>
        <taxon>Embryophyta</taxon>
        <taxon>Tracheophyta</taxon>
        <taxon>Spermatophyta</taxon>
        <taxon>Magnoliopsida</taxon>
        <taxon>eudicotyledons</taxon>
        <taxon>Gunneridae</taxon>
        <taxon>Pentapetalae</taxon>
        <taxon>rosids</taxon>
        <taxon>malvids</taxon>
        <taxon>Brassicales</taxon>
        <taxon>Brassicaceae</taxon>
        <taxon>Cardamineae</taxon>
        <taxon>Cardamine</taxon>
    </lineage>
</organism>
<evidence type="ECO:0000313" key="2">
    <source>
        <dbReference type="EMBL" id="KAL1223892.1"/>
    </source>
</evidence>
<accession>A0ABD1C324</accession>
<sequence length="220" mass="25305">MTLDAHDPTVYPAGLTTFQIRVDEKVFGRLDLMVSIARIKDEVTIKEPFVPHFHGYTDEKDLIFKGPVPDWPSDDTLKDTRQFYILKESEWQGVDWIDQYLQLVICTHDRRISNEDLSKMKIVKVAIQTSIDDAVPLNERLKVKRAILYIMFKGLKTPYAPRQVFEIGEHIERKVIVRRVLDERTGDLTLTGMLLGGKRPSKALESGEQAQSSIKRPRLA</sequence>
<dbReference type="InterPro" id="IPR006462">
    <property type="entry name" value="MS5"/>
</dbReference>
<dbReference type="Pfam" id="PF04776">
    <property type="entry name" value="protein_MS5"/>
    <property type="match status" value="1"/>
</dbReference>
<dbReference type="Proteomes" id="UP001558713">
    <property type="component" value="Unassembled WGS sequence"/>
</dbReference>
<comment type="caution">
    <text evidence="2">The sequence shown here is derived from an EMBL/GenBank/DDBJ whole genome shotgun (WGS) entry which is preliminary data.</text>
</comment>
<dbReference type="NCBIfam" id="TIGR01572">
    <property type="entry name" value="A_thl_para_3677"/>
    <property type="match status" value="1"/>
</dbReference>
<dbReference type="PANTHER" id="PTHR31260:SF28">
    <property type="entry name" value="CYSTATIN DOMAIN PROTEIN"/>
    <property type="match status" value="1"/>
</dbReference>
<reference evidence="2 3" key="1">
    <citation type="submission" date="2024-04" db="EMBL/GenBank/DDBJ databases">
        <title>Genome assembly C_amara_ONT_v2.</title>
        <authorList>
            <person name="Yant L."/>
            <person name="Moore C."/>
            <person name="Slenker M."/>
        </authorList>
    </citation>
    <scope>NUCLEOTIDE SEQUENCE [LARGE SCALE GENOMIC DNA]</scope>
    <source>
        <tissue evidence="2">Leaf</tissue>
    </source>
</reference>